<sequence>MEGRTAQVSDTNTEQQNVVASASQENTTPDQLSPDTRISGMANNTSKTHEQNENLKQDIASSNENTRHEITNLVGKIDATRIELAEHISGISASFKAKFGSMQQELATVNKEVMLIREKVARTAADLREIETKGVGIERREIMTAINIDVLNVDEGEATLWSNAGMLRGGGGNGRSPIKPSDQRVITDWLTAVGHPHLVFFPGCWSGVERRRALPALQWPISVRRLGVHVPDRWLVEEYTTWTQVDFKQGFKSAHSAVNNLRCMFITSAIVRRDFPVRKSGSDSTGARLAVCLNKGERQKQRLKPFYAFFRGAKTTPQSDCLSTSARLFYPFPSPSSSSFIIIPLRAGCAPRSNSDPRAKRDMTAQLCQPALVASLRNKRLSRHDHRRKVTLFSKSALKEEVIMSYPRTRGHSCERVKRKRGVGSREHEGGKQARQARPKSIAQLMEWLQEEWRRIPVDVLQTLVESMPDRPNRLTPRRTRFNPLRVTSGFLHVGIVPDDAAVRRVFSGSPVTPALSFRRCSVLTSIALIGSQDLDLKSHPNIFAHLTLN</sequence>
<evidence type="ECO:0008006" key="4">
    <source>
        <dbReference type="Google" id="ProtNLM"/>
    </source>
</evidence>
<keyword evidence="3" id="KW-1185">Reference proteome</keyword>
<feature type="compositionally biased region" description="Polar residues" evidence="1">
    <location>
        <begin position="1"/>
        <end position="46"/>
    </location>
</feature>
<evidence type="ECO:0000313" key="2">
    <source>
        <dbReference type="EMBL" id="KAJ8876186.1"/>
    </source>
</evidence>
<comment type="caution">
    <text evidence="2">The sequence shown here is derived from an EMBL/GenBank/DDBJ whole genome shotgun (WGS) entry which is preliminary data.</text>
</comment>
<evidence type="ECO:0000313" key="3">
    <source>
        <dbReference type="Proteomes" id="UP001159363"/>
    </source>
</evidence>
<feature type="region of interest" description="Disordered" evidence="1">
    <location>
        <begin position="413"/>
        <end position="439"/>
    </location>
</feature>
<gene>
    <name evidence="2" type="ORF">PR048_024095</name>
</gene>
<reference evidence="2 3" key="1">
    <citation type="submission" date="2023-02" db="EMBL/GenBank/DDBJ databases">
        <title>LHISI_Scaffold_Assembly.</title>
        <authorList>
            <person name="Stuart O.P."/>
            <person name="Cleave R."/>
            <person name="Magrath M.J.L."/>
            <person name="Mikheyev A.S."/>
        </authorList>
    </citation>
    <scope>NUCLEOTIDE SEQUENCE [LARGE SCALE GENOMIC DNA]</scope>
    <source>
        <strain evidence="2">Daus_M_001</strain>
        <tissue evidence="2">Leg muscle</tissue>
    </source>
</reference>
<accession>A0ABQ9GW14</accession>
<proteinExistence type="predicted"/>
<protein>
    <recommendedName>
        <fullName evidence="4">Transposase</fullName>
    </recommendedName>
</protein>
<feature type="region of interest" description="Disordered" evidence="1">
    <location>
        <begin position="1"/>
        <end position="53"/>
    </location>
</feature>
<organism evidence="2 3">
    <name type="scientific">Dryococelus australis</name>
    <dbReference type="NCBI Taxonomy" id="614101"/>
    <lineage>
        <taxon>Eukaryota</taxon>
        <taxon>Metazoa</taxon>
        <taxon>Ecdysozoa</taxon>
        <taxon>Arthropoda</taxon>
        <taxon>Hexapoda</taxon>
        <taxon>Insecta</taxon>
        <taxon>Pterygota</taxon>
        <taxon>Neoptera</taxon>
        <taxon>Polyneoptera</taxon>
        <taxon>Phasmatodea</taxon>
        <taxon>Verophasmatodea</taxon>
        <taxon>Anareolatae</taxon>
        <taxon>Phasmatidae</taxon>
        <taxon>Eurycanthinae</taxon>
        <taxon>Dryococelus</taxon>
    </lineage>
</organism>
<evidence type="ECO:0000256" key="1">
    <source>
        <dbReference type="SAM" id="MobiDB-lite"/>
    </source>
</evidence>
<dbReference type="EMBL" id="JARBHB010000009">
    <property type="protein sequence ID" value="KAJ8876186.1"/>
    <property type="molecule type" value="Genomic_DNA"/>
</dbReference>
<name>A0ABQ9GW14_9NEOP</name>
<dbReference type="Proteomes" id="UP001159363">
    <property type="component" value="Chromosome 8"/>
</dbReference>